<dbReference type="InterPro" id="IPR050206">
    <property type="entry name" value="FtsK/SpoIIIE/SftA"/>
</dbReference>
<feature type="domain" description="FtsK" evidence="12">
    <location>
        <begin position="487"/>
        <end position="686"/>
    </location>
</feature>
<dbReference type="NCBIfam" id="TIGR03924">
    <property type="entry name" value="T7SS_EccC_a"/>
    <property type="match status" value="1"/>
</dbReference>
<evidence type="ECO:0000313" key="14">
    <source>
        <dbReference type="Proteomes" id="UP001500843"/>
    </source>
</evidence>
<evidence type="ECO:0000259" key="12">
    <source>
        <dbReference type="PROSITE" id="PS50901"/>
    </source>
</evidence>
<keyword evidence="4" id="KW-0677">Repeat</keyword>
<dbReference type="InterPro" id="IPR002543">
    <property type="entry name" value="FtsK_dom"/>
</dbReference>
<feature type="domain" description="FtsK" evidence="12">
    <location>
        <begin position="846"/>
        <end position="1037"/>
    </location>
</feature>
<feature type="binding site" evidence="9">
    <location>
        <begin position="864"/>
        <end position="871"/>
    </location>
    <ligand>
        <name>ATP</name>
        <dbReference type="ChEBI" id="CHEBI:30616"/>
    </ligand>
</feature>
<keyword evidence="7 11" id="KW-1133">Transmembrane helix</keyword>
<evidence type="ECO:0000256" key="11">
    <source>
        <dbReference type="SAM" id="Phobius"/>
    </source>
</evidence>
<evidence type="ECO:0000256" key="4">
    <source>
        <dbReference type="ARBA" id="ARBA00022737"/>
    </source>
</evidence>
<dbReference type="InterPro" id="IPR023836">
    <property type="entry name" value="EccCa-like_Actinobacteria"/>
</dbReference>
<evidence type="ECO:0000256" key="2">
    <source>
        <dbReference type="ARBA" id="ARBA00022475"/>
    </source>
</evidence>
<feature type="compositionally biased region" description="Basic residues" evidence="10">
    <location>
        <begin position="1"/>
        <end position="11"/>
    </location>
</feature>
<dbReference type="SMART" id="SM00382">
    <property type="entry name" value="AAA"/>
    <property type="match status" value="3"/>
</dbReference>
<dbReference type="EMBL" id="BAABHM010000032">
    <property type="protein sequence ID" value="GAA4719532.1"/>
    <property type="molecule type" value="Genomic_DNA"/>
</dbReference>
<dbReference type="Gene3D" id="3.40.50.300">
    <property type="entry name" value="P-loop containing nucleotide triphosphate hydrolases"/>
    <property type="match status" value="4"/>
</dbReference>
<feature type="region of interest" description="Disordered" evidence="10">
    <location>
        <begin position="1"/>
        <end position="28"/>
    </location>
</feature>
<dbReference type="PANTHER" id="PTHR22683">
    <property type="entry name" value="SPORULATION PROTEIN RELATED"/>
    <property type="match status" value="1"/>
</dbReference>
<evidence type="ECO:0000256" key="10">
    <source>
        <dbReference type="SAM" id="MobiDB-lite"/>
    </source>
</evidence>
<sequence length="1372" mass="145932">MTQRIVHRPARTVRPLAAPPERTLATPPAVGSGNVAGLPMQALLPLVGAVSSMTMMLVLRNNPVMVLVALVVLVVALVGGLGTALSQRGNATRTRHDQRERYLDHLETLRADLRTAEHAARAEAHTVHPAPEALLDVVRDPARLWERRRWDPDFLEVRVGVGDVPRPGLTMPLTDSPAEPPDPMLLAEARSVVDRHSRLRHVPVVVPLDSVGDVAVVGTRAETLDVVHAMLAQVAALHAPDDVRVALVAPPDRLADWRGMDLLPHVVDDTAFDGPAAVRRIAPDPAGLRRLLGADLQGRAARAAEAHRRSGPGAADRGPRLIVVVDGWGDTAQPFGSPDVALGLADLGVTVIHLVSNRLHEPSETALRVTARATGATGSMGSPGGSDGNVELVVDDLRYGLAAQAPPPVRAAPDAPSAAVLRGIAHALAPVRLSVSSADGSPSAERAARTDELLGVDDVTHLDVPALWGPRSPRDFLRVPIGMDDDGAPVLLDLKESAQLGMGPHGLCVGATGSGKSELLRTLVASLAASHPPEDLAMILVDYKGGAAFAPFEGLPHVAGILDNLADDAGLTERARASFSGEVLRRQQVLRDAGSPSITHYREMRRERPDLEPLPHLLLVIDEFGELLTAEPEFVDLLLMIGRIGRSIGVHLLLSSQRIEAGRLRGLETYLSYRIGLRTFSEAESSMVLDTPDAFHLPAVPGFGYLKVDTSVYRRFRAGYVSGPVEAAGSAPEPDDQLRRPLLLGQYNDIRRANGIAAAGSSVGEPELARPSVEKPMVDVIVAQLAAAGARARPVWLAPLPAQVTLGDVLGRTHVPTSDELGSAAVRGRPLAVPVGLLDDPARQRQETWELDLTRAGGHLVALGAPQSGRTTFLWSVAVGLALTHTPQQVAVYGMDLAGGGLARIGGFPHVGGVATRSRRDQLRRLLEELLGMLATRERMFARYRIDSLAMLRARHATGGIPELPAADVVLLVDGVGLLRQDFEELEEGFGELLQRGGGFGMHVVVATGRWNDLRSAQQNLIGTKVELRLNDPADSTIARKLNGTIRAGQAGRVLTDDKLFAQVALPLLETPGWSDEAGARAGDGVEALARLSAEAWAGPAAPPIRMLPDDLSSDDLPDPLDEPDRLPFGLRQDTMQPALLDLENKDQHLLVLGDSGSGRSTLLRTLVTALTDRNTSDELTLALYDMRSSVADVVPDDEYIGGLATNPIKALELSATVAVELEKRTQSLGSAPRGTGIEGPRIVVVVDDEDILSSGGTDPLRPLLRYLPAARDLRLHVIISRPVAGASRALYDPVLQALRDIGASGFVMSGERSEGQLFPGVRAEHLPPGRGVWARRGERPVLVQVGRPWLAAPPTTAPPATATTDGGNRAS</sequence>
<evidence type="ECO:0000256" key="6">
    <source>
        <dbReference type="ARBA" id="ARBA00022840"/>
    </source>
</evidence>
<feature type="compositionally biased region" description="Acidic residues" evidence="10">
    <location>
        <begin position="1112"/>
        <end position="1122"/>
    </location>
</feature>
<keyword evidence="5 9" id="KW-0547">Nucleotide-binding</keyword>
<dbReference type="PROSITE" id="PS50901">
    <property type="entry name" value="FTSK"/>
    <property type="match status" value="3"/>
</dbReference>
<keyword evidence="14" id="KW-1185">Reference proteome</keyword>
<dbReference type="Pfam" id="PF01580">
    <property type="entry name" value="FtsK_SpoIIIE"/>
    <property type="match status" value="3"/>
</dbReference>
<protein>
    <submittedName>
        <fullName evidence="13">Type VII secretion protein EccC</fullName>
    </submittedName>
</protein>
<dbReference type="Proteomes" id="UP001500843">
    <property type="component" value="Unassembled WGS sequence"/>
</dbReference>
<evidence type="ECO:0000256" key="8">
    <source>
        <dbReference type="ARBA" id="ARBA00023136"/>
    </source>
</evidence>
<dbReference type="SUPFAM" id="SSF52540">
    <property type="entry name" value="P-loop containing nucleoside triphosphate hydrolases"/>
    <property type="match status" value="3"/>
</dbReference>
<feature type="binding site" evidence="9">
    <location>
        <begin position="1154"/>
        <end position="1161"/>
    </location>
    <ligand>
        <name>ATP</name>
        <dbReference type="ChEBI" id="CHEBI:30616"/>
    </ligand>
</feature>
<feature type="region of interest" description="Disordered" evidence="10">
    <location>
        <begin position="1109"/>
        <end position="1129"/>
    </location>
</feature>
<feature type="transmembrane region" description="Helical" evidence="11">
    <location>
        <begin position="66"/>
        <end position="85"/>
    </location>
</feature>
<comment type="caution">
    <text evidence="13">The sequence shown here is derived from an EMBL/GenBank/DDBJ whole genome shotgun (WGS) entry which is preliminary data.</text>
</comment>
<gene>
    <name evidence="13" type="ORF">GCM10023198_49290</name>
</gene>
<organism evidence="13 14">
    <name type="scientific">Promicromonospora umidemergens</name>
    <dbReference type="NCBI Taxonomy" id="629679"/>
    <lineage>
        <taxon>Bacteria</taxon>
        <taxon>Bacillati</taxon>
        <taxon>Actinomycetota</taxon>
        <taxon>Actinomycetes</taxon>
        <taxon>Micrococcales</taxon>
        <taxon>Promicromonosporaceae</taxon>
        <taxon>Promicromonospora</taxon>
    </lineage>
</organism>
<keyword evidence="6 9" id="KW-0067">ATP-binding</keyword>
<dbReference type="NCBIfam" id="TIGR03925">
    <property type="entry name" value="T7SS_EccC_b"/>
    <property type="match status" value="1"/>
</dbReference>
<reference evidence="14" key="1">
    <citation type="journal article" date="2019" name="Int. J. Syst. Evol. Microbiol.">
        <title>The Global Catalogue of Microorganisms (GCM) 10K type strain sequencing project: providing services to taxonomists for standard genome sequencing and annotation.</title>
        <authorList>
            <consortium name="The Broad Institute Genomics Platform"/>
            <consortium name="The Broad Institute Genome Sequencing Center for Infectious Disease"/>
            <person name="Wu L."/>
            <person name="Ma J."/>
        </authorList>
    </citation>
    <scope>NUCLEOTIDE SEQUENCE [LARGE SCALE GENOMIC DNA]</scope>
    <source>
        <strain evidence="14">JCM 17975</strain>
    </source>
</reference>
<evidence type="ECO:0000256" key="5">
    <source>
        <dbReference type="ARBA" id="ARBA00022741"/>
    </source>
</evidence>
<feature type="region of interest" description="Disordered" evidence="10">
    <location>
        <begin position="1351"/>
        <end position="1372"/>
    </location>
</feature>
<feature type="binding site" evidence="9">
    <location>
        <begin position="510"/>
        <end position="517"/>
    </location>
    <ligand>
        <name>ATP</name>
        <dbReference type="ChEBI" id="CHEBI:30616"/>
    </ligand>
</feature>
<proteinExistence type="predicted"/>
<evidence type="ECO:0000256" key="7">
    <source>
        <dbReference type="ARBA" id="ARBA00022989"/>
    </source>
</evidence>
<keyword evidence="8 11" id="KW-0472">Membrane</keyword>
<dbReference type="PANTHER" id="PTHR22683:SF1">
    <property type="entry name" value="TYPE VII SECRETION SYSTEM PROTEIN ESSC"/>
    <property type="match status" value="1"/>
</dbReference>
<feature type="compositionally biased region" description="Low complexity" evidence="10">
    <location>
        <begin position="1353"/>
        <end position="1365"/>
    </location>
</feature>
<comment type="subcellular location">
    <subcellularLocation>
        <location evidence="1">Cell membrane</location>
        <topology evidence="1">Multi-pass membrane protein</topology>
    </subcellularLocation>
</comment>
<evidence type="ECO:0000313" key="13">
    <source>
        <dbReference type="EMBL" id="GAA4719532.1"/>
    </source>
</evidence>
<feature type="domain" description="FtsK" evidence="12">
    <location>
        <begin position="1136"/>
        <end position="1315"/>
    </location>
</feature>
<evidence type="ECO:0000256" key="3">
    <source>
        <dbReference type="ARBA" id="ARBA00022692"/>
    </source>
</evidence>
<keyword evidence="2" id="KW-1003">Cell membrane</keyword>
<dbReference type="InterPro" id="IPR023837">
    <property type="entry name" value="EccCb-like_Actinobacteria"/>
</dbReference>
<evidence type="ECO:0000256" key="1">
    <source>
        <dbReference type="ARBA" id="ARBA00004651"/>
    </source>
</evidence>
<accession>A0ABP8Y1V0</accession>
<name>A0ABP8Y1V0_9MICO</name>
<evidence type="ECO:0000256" key="9">
    <source>
        <dbReference type="PROSITE-ProRule" id="PRU00289"/>
    </source>
</evidence>
<dbReference type="InterPro" id="IPR027417">
    <property type="entry name" value="P-loop_NTPase"/>
</dbReference>
<dbReference type="InterPro" id="IPR003593">
    <property type="entry name" value="AAA+_ATPase"/>
</dbReference>
<dbReference type="CDD" id="cd01120">
    <property type="entry name" value="RecA-like_superfamily"/>
    <property type="match status" value="1"/>
</dbReference>
<dbReference type="RefSeq" id="WP_253872325.1">
    <property type="nucleotide sequence ID" value="NZ_BAABHM010000032.1"/>
</dbReference>
<keyword evidence="3 11" id="KW-0812">Transmembrane</keyword>